<keyword evidence="2" id="KW-1133">Transmembrane helix</keyword>
<dbReference type="AlphaFoldDB" id="A0A0E9QYU4"/>
<name>A0A0E9QYU4_ANGAN</name>
<keyword evidence="2" id="KW-0472">Membrane</keyword>
<evidence type="ECO:0000313" key="3">
    <source>
        <dbReference type="EMBL" id="JAH22121.1"/>
    </source>
</evidence>
<feature type="region of interest" description="Disordered" evidence="1">
    <location>
        <begin position="1"/>
        <end position="22"/>
    </location>
</feature>
<reference evidence="3" key="1">
    <citation type="submission" date="2014-11" db="EMBL/GenBank/DDBJ databases">
        <authorList>
            <person name="Amaro Gonzalez C."/>
        </authorList>
    </citation>
    <scope>NUCLEOTIDE SEQUENCE</scope>
</reference>
<accession>A0A0E9QYU4</accession>
<sequence>MRLKYSLRPKVSGHPTHPSKREKWVKNPDIPIHKLHFNLTYIFNFVITYPIILSLVA</sequence>
<proteinExistence type="predicted"/>
<reference evidence="3" key="2">
    <citation type="journal article" date="2015" name="Fish Shellfish Immunol.">
        <title>Early steps in the European eel (Anguilla anguilla)-Vibrio vulnificus interaction in the gills: Role of the RtxA13 toxin.</title>
        <authorList>
            <person name="Callol A."/>
            <person name="Pajuelo D."/>
            <person name="Ebbesson L."/>
            <person name="Teles M."/>
            <person name="MacKenzie S."/>
            <person name="Amaro C."/>
        </authorList>
    </citation>
    <scope>NUCLEOTIDE SEQUENCE</scope>
</reference>
<feature type="transmembrane region" description="Helical" evidence="2">
    <location>
        <begin position="35"/>
        <end position="56"/>
    </location>
</feature>
<organism evidence="3">
    <name type="scientific">Anguilla anguilla</name>
    <name type="common">European freshwater eel</name>
    <name type="synonym">Muraena anguilla</name>
    <dbReference type="NCBI Taxonomy" id="7936"/>
    <lineage>
        <taxon>Eukaryota</taxon>
        <taxon>Metazoa</taxon>
        <taxon>Chordata</taxon>
        <taxon>Craniata</taxon>
        <taxon>Vertebrata</taxon>
        <taxon>Euteleostomi</taxon>
        <taxon>Actinopterygii</taxon>
        <taxon>Neopterygii</taxon>
        <taxon>Teleostei</taxon>
        <taxon>Anguilliformes</taxon>
        <taxon>Anguillidae</taxon>
        <taxon>Anguilla</taxon>
    </lineage>
</organism>
<keyword evidence="2" id="KW-0812">Transmembrane</keyword>
<dbReference type="EMBL" id="GBXM01086456">
    <property type="protein sequence ID" value="JAH22121.1"/>
    <property type="molecule type" value="Transcribed_RNA"/>
</dbReference>
<evidence type="ECO:0000256" key="1">
    <source>
        <dbReference type="SAM" id="MobiDB-lite"/>
    </source>
</evidence>
<protein>
    <submittedName>
        <fullName evidence="3">Uncharacterized protein</fullName>
    </submittedName>
</protein>
<evidence type="ECO:0000256" key="2">
    <source>
        <dbReference type="SAM" id="Phobius"/>
    </source>
</evidence>